<feature type="compositionally biased region" description="Acidic residues" evidence="7">
    <location>
        <begin position="21"/>
        <end position="39"/>
    </location>
</feature>
<dbReference type="GO" id="GO:0005813">
    <property type="term" value="C:centrosome"/>
    <property type="evidence" value="ECO:0007669"/>
    <property type="project" value="TreeGrafter"/>
</dbReference>
<feature type="region of interest" description="Disordered" evidence="7">
    <location>
        <begin position="1"/>
        <end position="217"/>
    </location>
</feature>
<evidence type="ECO:0000256" key="5">
    <source>
        <dbReference type="ARBA" id="ARBA00058240"/>
    </source>
</evidence>
<feature type="compositionally biased region" description="Pro residues" evidence="7">
    <location>
        <begin position="1"/>
        <end position="12"/>
    </location>
</feature>
<dbReference type="GO" id="GO:0051496">
    <property type="term" value="P:positive regulation of stress fiber assembly"/>
    <property type="evidence" value="ECO:0007669"/>
    <property type="project" value="UniProtKB-ARBA"/>
</dbReference>
<feature type="compositionally biased region" description="Polar residues" evidence="7">
    <location>
        <begin position="186"/>
        <end position="205"/>
    </location>
</feature>
<protein>
    <recommendedName>
        <fullName evidence="6">Rho guanine nucleotide exchange factor 10</fullName>
    </recommendedName>
</protein>
<evidence type="ECO:0000256" key="2">
    <source>
        <dbReference type="ARBA" id="ARBA00022553"/>
    </source>
</evidence>
<dbReference type="GO" id="GO:0005737">
    <property type="term" value="C:cytoplasm"/>
    <property type="evidence" value="ECO:0007669"/>
    <property type="project" value="UniProtKB-ARBA"/>
</dbReference>
<dbReference type="FunFam" id="1.20.900.10:FF:000003">
    <property type="entry name" value="Rho guanine nucleotide exchange factor 10 like"/>
    <property type="match status" value="1"/>
</dbReference>
<dbReference type="GeneTree" id="ENSGT00940000153798"/>
<organism evidence="9 10">
    <name type="scientific">Dicentrarchus labrax</name>
    <name type="common">European seabass</name>
    <name type="synonym">Morone labrax</name>
    <dbReference type="NCBI Taxonomy" id="13489"/>
    <lineage>
        <taxon>Eukaryota</taxon>
        <taxon>Metazoa</taxon>
        <taxon>Chordata</taxon>
        <taxon>Craniata</taxon>
        <taxon>Vertebrata</taxon>
        <taxon>Euteleostomi</taxon>
        <taxon>Actinopterygii</taxon>
        <taxon>Neopterygii</taxon>
        <taxon>Teleostei</taxon>
        <taxon>Neoteleostei</taxon>
        <taxon>Acanthomorphata</taxon>
        <taxon>Eupercaria</taxon>
        <taxon>Moronidae</taxon>
        <taxon>Dicentrarchus</taxon>
    </lineage>
</organism>
<feature type="compositionally biased region" description="Basic and acidic residues" evidence="7">
    <location>
        <begin position="60"/>
        <end position="71"/>
    </location>
</feature>
<dbReference type="InterPro" id="IPR015943">
    <property type="entry name" value="WD40/YVTN_repeat-like_dom_sf"/>
</dbReference>
<dbReference type="Gene3D" id="1.20.900.10">
    <property type="entry name" value="Dbl homology (DH) domain"/>
    <property type="match status" value="1"/>
</dbReference>
<feature type="region of interest" description="Disordered" evidence="7">
    <location>
        <begin position="341"/>
        <end position="386"/>
    </location>
</feature>
<dbReference type="RefSeq" id="XP_051247684.1">
    <property type="nucleotide sequence ID" value="XM_051391724.1"/>
</dbReference>
<evidence type="ECO:0000256" key="1">
    <source>
        <dbReference type="ARBA" id="ARBA00022481"/>
    </source>
</evidence>
<evidence type="ECO:0000256" key="7">
    <source>
        <dbReference type="SAM" id="MobiDB-lite"/>
    </source>
</evidence>
<keyword evidence="3" id="KW-0344">Guanine-nucleotide releasing factor</keyword>
<keyword evidence="2" id="KW-0597">Phosphoprotein</keyword>
<dbReference type="Pfam" id="PF19056">
    <property type="entry name" value="WD40_2"/>
    <property type="match status" value="1"/>
</dbReference>
<dbReference type="GO" id="GO:0090307">
    <property type="term" value="P:mitotic spindle assembly"/>
    <property type="evidence" value="ECO:0007669"/>
    <property type="project" value="TreeGrafter"/>
</dbReference>
<dbReference type="Gene3D" id="2.30.29.30">
    <property type="entry name" value="Pleckstrin-homology domain (PH domain)/Phosphotyrosine-binding domain (PTB)"/>
    <property type="match status" value="1"/>
</dbReference>
<dbReference type="FunFam" id="2.130.10.10:FF:000340">
    <property type="entry name" value="Rho guanine nucleotide exchange factor (GEF) 10"/>
    <property type="match status" value="1"/>
</dbReference>
<feature type="compositionally biased region" description="Low complexity" evidence="7">
    <location>
        <begin position="1272"/>
        <end position="1287"/>
    </location>
</feature>
<feature type="domain" description="DH" evidence="8">
    <location>
        <begin position="464"/>
        <end position="651"/>
    </location>
</feature>
<keyword evidence="1" id="KW-0488">Methylation</keyword>
<dbReference type="InterPro" id="IPR000219">
    <property type="entry name" value="DH_dom"/>
</dbReference>
<accession>A0A8C4EC42</accession>
<name>A0A8C4EC42_DICLA</name>
<dbReference type="Proteomes" id="UP000694389">
    <property type="component" value="Unassembled WGS sequence"/>
</dbReference>
<dbReference type="Ensembl" id="ENSDLAT00005015740.2">
    <property type="protein sequence ID" value="ENSDLAP00005014468.2"/>
    <property type="gene ID" value="ENSDLAG00005005425.2"/>
</dbReference>
<comment type="function">
    <text evidence="5">May play a role in developmental myelination of peripheral nerves.</text>
</comment>
<dbReference type="PANTHER" id="PTHR12877">
    <property type="entry name" value="RHO GUANINE NUCLEOTIDE EXCHANGE FACTOR"/>
    <property type="match status" value="1"/>
</dbReference>
<dbReference type="SMART" id="SM00325">
    <property type="entry name" value="RhoGEF"/>
    <property type="match status" value="1"/>
</dbReference>
<feature type="compositionally biased region" description="Basic and acidic residues" evidence="7">
    <location>
        <begin position="207"/>
        <end position="216"/>
    </location>
</feature>
<dbReference type="InterPro" id="IPR039919">
    <property type="entry name" value="ARHGEF10/ARHGEF17"/>
</dbReference>
<proteinExistence type="predicted"/>
<feature type="region of interest" description="Disordered" evidence="7">
    <location>
        <begin position="1272"/>
        <end position="1310"/>
    </location>
</feature>
<sequence>MDVEDFPPPPPEMLADSVPFADEDEGEAFDFDDSGDDIPEADRPPPAPPAPLGISSSDQSQDKRVASHPEGHLPSPDPPAPSTTSDTTPSSTDTTVATSRSSTAGGATAEREGTSAAEGTDDKETDLPLPPPPPPPFEDDAETDPERTGREGQDVSIDDPHPPQDVSTTSSQGKVNPYSVIDITPLQLQQLEQQHGPSSSASSPMEPTEREAEAQDTHTSAVGITSGYSVPVPCGYATPSGVPLITPAYTTPVIIRHLSMDEDVTVVGTGSTSVDSVFSEEYPPIREEDALAKWASDPANTAWMENPDEVIYDDVPRENSDSNTDPDEMIYDDVELGEEGGCNSSLDNGWSSSEFESYDEASDGEGRSENGLPHAFMRGKPPQRKTHMQKLVKAAKEGTKDGLEKTKAAVKKGRSFIKTKSFCHERKSACFEDEESELFIEVDCFNVEPVLCPASVGLSQQQLVRRCILGSILESEKNYLDALKRILEQYEKPLSQIEPRLLSDRKLKMTFYRVREILQCHFLFQIALASRVAEWDSLEMIGDVFVASFSKSMVLDAYSEYVNNFSTAMAVVRKTCASKPGFLEFLKHRQETSSDRMTLYGLMMKPIQRFPQFILLLQDMLKNTPVGHADRLPLQMALTELETLAEKLNEKKREADQRCEIRHIAKAMNERYLNKLLSNGSRYLIRSDDMVETVYNERGEIIKTKERRLFLLNDVLMCATPNIRCQDGSGSGSGNSPQDQKFLLKWSVPLSFVEVLEFGSSDDMADSTHFPTPHSGEKVVINAKPSKLYMGPGQLYQDLQNLIHDLSLVNQISTMISSLKGNYQNVNPTVAQDWVSGLQRLILKKEEEIRAADRCRIQLQLPGKQDKSGKPTYFSAVFNTLSPAIKQSWISNLQMAKLALEEDNLQGWFFAEDDGNQIKKQKHPLLLRQMPVVMSKLQEFKVECAVHNPEPHINTESTADTPIVGHGCVWVASCTNQMGQISIVAMQNSSPKVTECFNVESRILCMAYVPAEQPQENGEKVPENNHVATAKASDTPSVCLGMEEGSIIVYKSSQRSKKVRLQHFFTPDKSTVTSLVYKKHCLYAGLVSGSVAVYSRSQDGLWSYEKPKVLKLGVLPVKAMLAVEEHLWASSGGQVFIISTHTHCVERQLEAHQEEGMVVSHMVVAGVGIWIAFSSGSTLRLFHTETLEHLQDINIATPVHNALPGNQRVSVSSLLVCHGLLLVGTNLGVTVALSVPRLQGIPKVTGRGMVSLHAHNGPVKFLTVAAAVCNRPSGVSSSTPPTSVQPTETDDGENTQPPSDSALAPPQGRGVWLGEAGCTTMALQDSLSSSCGSLAPSQGSLEHGPEDGALYDMLHDPAHHQKGRRASKVDVSSLLVVSGGLGNRRVNKKTKPSRHEDTTSTIMIWQIPLLNV</sequence>
<feature type="compositionally biased region" description="Polar residues" evidence="7">
    <location>
        <begin position="342"/>
        <end position="355"/>
    </location>
</feature>
<evidence type="ECO:0000256" key="3">
    <source>
        <dbReference type="ARBA" id="ARBA00022658"/>
    </source>
</evidence>
<dbReference type="PANTHER" id="PTHR12877:SF14">
    <property type="entry name" value="RHO GUANINE NUCLEOTIDE EXCHANGE FACTOR 10"/>
    <property type="match status" value="1"/>
</dbReference>
<gene>
    <name evidence="9" type="primary">arhgef10</name>
</gene>
<dbReference type="GO" id="GO:0005085">
    <property type="term" value="F:guanyl-nucleotide exchange factor activity"/>
    <property type="evidence" value="ECO:0007669"/>
    <property type="project" value="UniProtKB-KW"/>
</dbReference>
<dbReference type="InterPro" id="IPR036322">
    <property type="entry name" value="WD40_repeat_dom_sf"/>
</dbReference>
<dbReference type="InterPro" id="IPR011993">
    <property type="entry name" value="PH-like_dom_sf"/>
</dbReference>
<dbReference type="Pfam" id="PF19057">
    <property type="entry name" value="PH_19"/>
    <property type="match status" value="1"/>
</dbReference>
<dbReference type="InterPro" id="IPR035899">
    <property type="entry name" value="DBL_dom_sf"/>
</dbReference>
<evidence type="ECO:0000313" key="9">
    <source>
        <dbReference type="Ensembl" id="ENSDLAP00005014468.2"/>
    </source>
</evidence>
<evidence type="ECO:0000313" key="10">
    <source>
        <dbReference type="Proteomes" id="UP000694389"/>
    </source>
</evidence>
<keyword evidence="4" id="KW-0175">Coiled coil</keyword>
<dbReference type="CDD" id="cd00160">
    <property type="entry name" value="RhoGEF"/>
    <property type="match status" value="1"/>
</dbReference>
<reference evidence="9" key="2">
    <citation type="submission" date="2025-09" db="UniProtKB">
        <authorList>
            <consortium name="Ensembl"/>
        </authorList>
    </citation>
    <scope>IDENTIFICATION</scope>
</reference>
<feature type="compositionally biased region" description="Basic and acidic residues" evidence="7">
    <location>
        <begin position="144"/>
        <end position="162"/>
    </location>
</feature>
<evidence type="ECO:0000256" key="4">
    <source>
        <dbReference type="ARBA" id="ARBA00023054"/>
    </source>
</evidence>
<keyword evidence="10" id="KW-1185">Reference proteome</keyword>
<evidence type="ECO:0000259" key="8">
    <source>
        <dbReference type="PROSITE" id="PS50010"/>
    </source>
</evidence>
<feature type="compositionally biased region" description="Polar residues" evidence="7">
    <location>
        <begin position="165"/>
        <end position="174"/>
    </location>
</feature>
<dbReference type="SUPFAM" id="SSF50729">
    <property type="entry name" value="PH domain-like"/>
    <property type="match status" value="1"/>
</dbReference>
<reference evidence="9" key="1">
    <citation type="submission" date="2025-08" db="UniProtKB">
        <authorList>
            <consortium name="Ensembl"/>
        </authorList>
    </citation>
    <scope>IDENTIFICATION</scope>
</reference>
<evidence type="ECO:0000256" key="6">
    <source>
        <dbReference type="ARBA" id="ARBA00074300"/>
    </source>
</evidence>
<dbReference type="GO" id="GO:0051056">
    <property type="term" value="P:regulation of small GTPase mediated signal transduction"/>
    <property type="evidence" value="ECO:0007669"/>
    <property type="project" value="UniProtKB-ARBA"/>
</dbReference>
<feature type="compositionally biased region" description="Low complexity" evidence="7">
    <location>
        <begin position="82"/>
        <end position="99"/>
    </location>
</feature>
<dbReference type="GO" id="GO:0030036">
    <property type="term" value="P:actin cytoskeleton organization"/>
    <property type="evidence" value="ECO:0007669"/>
    <property type="project" value="TreeGrafter"/>
</dbReference>
<dbReference type="SUPFAM" id="SSF50978">
    <property type="entry name" value="WD40 repeat-like"/>
    <property type="match status" value="1"/>
</dbReference>
<dbReference type="Pfam" id="PF00621">
    <property type="entry name" value="RhoGEF"/>
    <property type="match status" value="1"/>
</dbReference>
<dbReference type="Gene3D" id="2.130.10.10">
    <property type="entry name" value="YVTN repeat-like/Quinoprotein amine dehydrogenase"/>
    <property type="match status" value="1"/>
</dbReference>
<dbReference type="PROSITE" id="PS50010">
    <property type="entry name" value="DH_2"/>
    <property type="match status" value="1"/>
</dbReference>
<dbReference type="GeneID" id="127358561"/>
<dbReference type="SUPFAM" id="SSF48065">
    <property type="entry name" value="DBL homology domain (DH-domain)"/>
    <property type="match status" value="1"/>
</dbReference>